<keyword evidence="1" id="KW-0472">Membrane</keyword>
<keyword evidence="3" id="KW-1185">Reference proteome</keyword>
<proteinExistence type="predicted"/>
<evidence type="ECO:0000313" key="2">
    <source>
        <dbReference type="Ensembl" id="ENSXCOP00000006358.1"/>
    </source>
</evidence>
<protein>
    <submittedName>
        <fullName evidence="2">Uncharacterized protein</fullName>
    </submittedName>
</protein>
<feature type="transmembrane region" description="Helical" evidence="1">
    <location>
        <begin position="172"/>
        <end position="188"/>
    </location>
</feature>
<organism evidence="2 3">
    <name type="scientific">Xiphophorus couchianus</name>
    <name type="common">Monterrey platyfish</name>
    <dbReference type="NCBI Taxonomy" id="32473"/>
    <lineage>
        <taxon>Eukaryota</taxon>
        <taxon>Metazoa</taxon>
        <taxon>Chordata</taxon>
        <taxon>Craniata</taxon>
        <taxon>Vertebrata</taxon>
        <taxon>Euteleostomi</taxon>
        <taxon>Actinopterygii</taxon>
        <taxon>Neopterygii</taxon>
        <taxon>Teleostei</taxon>
        <taxon>Neoteleostei</taxon>
        <taxon>Acanthomorphata</taxon>
        <taxon>Ovalentaria</taxon>
        <taxon>Atherinomorphae</taxon>
        <taxon>Cyprinodontiformes</taxon>
        <taxon>Poeciliidae</taxon>
        <taxon>Poeciliinae</taxon>
        <taxon>Xiphophorus</taxon>
    </lineage>
</organism>
<reference evidence="2" key="1">
    <citation type="submission" date="2025-08" db="UniProtKB">
        <authorList>
            <consortium name="Ensembl"/>
        </authorList>
    </citation>
    <scope>IDENTIFICATION</scope>
</reference>
<dbReference type="AlphaFoldDB" id="A0A3B5L230"/>
<name>A0A3B5L230_9TELE</name>
<accession>A0A3B5L230</accession>
<dbReference type="Proteomes" id="UP000261380">
    <property type="component" value="Unplaced"/>
</dbReference>
<keyword evidence="1" id="KW-1133">Transmembrane helix</keyword>
<evidence type="ECO:0000256" key="1">
    <source>
        <dbReference type="SAM" id="Phobius"/>
    </source>
</evidence>
<evidence type="ECO:0000313" key="3">
    <source>
        <dbReference type="Proteomes" id="UP000261380"/>
    </source>
</evidence>
<dbReference type="Ensembl" id="ENSXCOT00000006437.1">
    <property type="protein sequence ID" value="ENSXCOP00000006358.1"/>
    <property type="gene ID" value="ENSXCOG00000004915.1"/>
</dbReference>
<dbReference type="GeneTree" id="ENSGT00940000177178"/>
<reference evidence="2" key="2">
    <citation type="submission" date="2025-09" db="UniProtKB">
        <authorList>
            <consortium name="Ensembl"/>
        </authorList>
    </citation>
    <scope>IDENTIFICATION</scope>
</reference>
<sequence>IRPISNTTEIFDTGLEAASLSFLASNLGLKSNTGSLNENIWKRTASHILVAFGVSVLISSLCRDHPLAFDFIPFDFLPFLSGLSAEHGSVLFLLFSVDLVEGASIGGVGSADSDFEHSCLICVTGVFGSIMRDLSAFTSDFAFSSSVCTFPLLKSFFTTFRESWSPLSRRESFVFVFVVTLVFSFWFSEGTATAFGIF</sequence>
<keyword evidence="1" id="KW-0812">Transmembrane</keyword>